<name>A0ABV8V7K1_9GAMM</name>
<keyword evidence="2" id="KW-0597">Phosphoprotein</keyword>
<organism evidence="5 6">
    <name type="scientific">Simiduia curdlanivorans</name>
    <dbReference type="NCBI Taxonomy" id="1492769"/>
    <lineage>
        <taxon>Bacteria</taxon>
        <taxon>Pseudomonadati</taxon>
        <taxon>Pseudomonadota</taxon>
        <taxon>Gammaproteobacteria</taxon>
        <taxon>Cellvibrionales</taxon>
        <taxon>Cellvibrionaceae</taxon>
        <taxon>Simiduia</taxon>
    </lineage>
</organism>
<dbReference type="InterPro" id="IPR049510">
    <property type="entry name" value="RssB-like_REC"/>
</dbReference>
<gene>
    <name evidence="5" type="ORF">ACFOX3_12695</name>
</gene>
<evidence type="ECO:0000313" key="5">
    <source>
        <dbReference type="EMBL" id="MFC4363168.1"/>
    </source>
</evidence>
<feature type="domain" description="Response regulatory" evidence="4">
    <location>
        <begin position="9"/>
        <end position="123"/>
    </location>
</feature>
<evidence type="ECO:0000313" key="6">
    <source>
        <dbReference type="Proteomes" id="UP001595840"/>
    </source>
</evidence>
<dbReference type="SUPFAM" id="SSF52172">
    <property type="entry name" value="CheY-like"/>
    <property type="match status" value="1"/>
</dbReference>
<dbReference type="Proteomes" id="UP001595840">
    <property type="component" value="Unassembled WGS sequence"/>
</dbReference>
<evidence type="ECO:0000256" key="1">
    <source>
        <dbReference type="ARBA" id="ARBA00022801"/>
    </source>
</evidence>
<protein>
    <submittedName>
        <fullName evidence="5">Response regulator</fullName>
    </submittedName>
</protein>
<dbReference type="InterPro" id="IPR011006">
    <property type="entry name" value="CheY-like_superfamily"/>
</dbReference>
<evidence type="ECO:0000256" key="3">
    <source>
        <dbReference type="SAM" id="Coils"/>
    </source>
</evidence>
<evidence type="ECO:0000259" key="4">
    <source>
        <dbReference type="PROSITE" id="PS50110"/>
    </source>
</evidence>
<dbReference type="Gene3D" id="3.60.40.10">
    <property type="entry name" value="PPM-type phosphatase domain"/>
    <property type="match status" value="1"/>
</dbReference>
<dbReference type="PANTHER" id="PTHR43156">
    <property type="entry name" value="STAGE II SPORULATION PROTEIN E-RELATED"/>
    <property type="match status" value="1"/>
</dbReference>
<dbReference type="Gene3D" id="3.40.50.2300">
    <property type="match status" value="1"/>
</dbReference>
<dbReference type="SMART" id="SM00331">
    <property type="entry name" value="PP2C_SIG"/>
    <property type="match status" value="1"/>
</dbReference>
<accession>A0ABV8V7K1</accession>
<dbReference type="PANTHER" id="PTHR43156:SF2">
    <property type="entry name" value="STAGE II SPORULATION PROTEIN E"/>
    <property type="match status" value="1"/>
</dbReference>
<dbReference type="EMBL" id="JBHSCX010000015">
    <property type="protein sequence ID" value="MFC4363168.1"/>
    <property type="molecule type" value="Genomic_DNA"/>
</dbReference>
<feature type="coiled-coil region" evidence="3">
    <location>
        <begin position="126"/>
        <end position="157"/>
    </location>
</feature>
<keyword evidence="6" id="KW-1185">Reference proteome</keyword>
<dbReference type="Gene3D" id="1.20.5.390">
    <property type="entry name" value="L1 transposable element, trimerization domain"/>
    <property type="match status" value="1"/>
</dbReference>
<reference evidence="6" key="1">
    <citation type="journal article" date="2019" name="Int. J. Syst. Evol. Microbiol.">
        <title>The Global Catalogue of Microorganisms (GCM) 10K type strain sequencing project: providing services to taxonomists for standard genome sequencing and annotation.</title>
        <authorList>
            <consortium name="The Broad Institute Genomics Platform"/>
            <consortium name="The Broad Institute Genome Sequencing Center for Infectious Disease"/>
            <person name="Wu L."/>
            <person name="Ma J."/>
        </authorList>
    </citation>
    <scope>NUCLEOTIDE SEQUENCE [LARGE SCALE GENOMIC DNA]</scope>
    <source>
        <strain evidence="6">CECT 8570</strain>
    </source>
</reference>
<dbReference type="InterPro" id="IPR001789">
    <property type="entry name" value="Sig_transdc_resp-reg_receiver"/>
</dbReference>
<comment type="caution">
    <text evidence="5">The sequence shown here is derived from an EMBL/GenBank/DDBJ whole genome shotgun (WGS) entry which is preliminary data.</text>
</comment>
<keyword evidence="3" id="KW-0175">Coiled coil</keyword>
<dbReference type="PROSITE" id="PS50110">
    <property type="entry name" value="RESPONSE_REGULATORY"/>
    <property type="match status" value="1"/>
</dbReference>
<dbReference type="InterPro" id="IPR001932">
    <property type="entry name" value="PPM-type_phosphatase-like_dom"/>
</dbReference>
<dbReference type="Pfam" id="PF07228">
    <property type="entry name" value="SpoIIE"/>
    <property type="match status" value="1"/>
</dbReference>
<dbReference type="InterPro" id="IPR036457">
    <property type="entry name" value="PPM-type-like_dom_sf"/>
</dbReference>
<dbReference type="SMART" id="SM00448">
    <property type="entry name" value="REC"/>
    <property type="match status" value="1"/>
</dbReference>
<evidence type="ECO:0000256" key="2">
    <source>
        <dbReference type="PROSITE-ProRule" id="PRU00169"/>
    </source>
</evidence>
<dbReference type="RefSeq" id="WP_290264974.1">
    <property type="nucleotide sequence ID" value="NZ_JAUFQG010000006.1"/>
</dbReference>
<keyword evidence="1" id="KW-0378">Hydrolase</keyword>
<proteinExistence type="predicted"/>
<dbReference type="InterPro" id="IPR052016">
    <property type="entry name" value="Bact_Sigma-Reg"/>
</dbReference>
<dbReference type="Pfam" id="PF00072">
    <property type="entry name" value="Response_reg"/>
    <property type="match status" value="1"/>
</dbReference>
<feature type="modified residue" description="4-aspartylphosphate" evidence="2">
    <location>
        <position position="58"/>
    </location>
</feature>
<dbReference type="CDD" id="cd17555">
    <property type="entry name" value="REC_RssB-like"/>
    <property type="match status" value="1"/>
</dbReference>
<sequence>MNDTQRRHRLLIIDDDSIVRQSIVTYLADSGFEVIEAGNGQQGLDLFYSHSPDIVLTDLRMPGIDGLQVLGIIHEASPDTPVIVISGAGVVADVVEALRLGASDYLIKPIVDIEMLEHSINKSLERKALLADNQRYRSELESANRVLRENLRVLERDQKAGRQVQRRLLPQHPQTRGQYHVTQHIEPSLYLSGDFIDFAYLGQRYLAFYLADVSGHGASSAFVTVWLKHLVTRLVREEELYADASSFEQGPAHLLDVINQELLDTSLGHHLTLFTGVIDTQTHQLRYCVAGHLPMPVMITDTGASFLPGEGKAVGIFKDAQWTVWQVDLPETFHLLALSDGVLEILGADNLADKELELLARLSNMPPSIAAACEALQLSSVTEAPDDIAVLSISRGLTSA</sequence>